<protein>
    <submittedName>
        <fullName evidence="1">Uncharacterized protein</fullName>
    </submittedName>
</protein>
<name>A0AAU7XD44_9HYPH</name>
<organism evidence="1">
    <name type="scientific">Methyloraptor flagellatus</name>
    <dbReference type="NCBI Taxonomy" id="3162530"/>
    <lineage>
        <taxon>Bacteria</taxon>
        <taxon>Pseudomonadati</taxon>
        <taxon>Pseudomonadota</taxon>
        <taxon>Alphaproteobacteria</taxon>
        <taxon>Hyphomicrobiales</taxon>
        <taxon>Ancalomicrobiaceae</taxon>
        <taxon>Methyloraptor</taxon>
    </lineage>
</organism>
<sequence length="83" mass="9786">MFLPDPDEPYRLFRMPRIREVQQLLLDAATAWTGISDDDSQDERLRPIKKLELRKQPVAGIWGFPTGRWFPTHGMNIEHIIRT</sequence>
<reference evidence="1" key="1">
    <citation type="submission" date="2024-06" db="EMBL/GenBank/DDBJ databases">
        <title>Methylostella associata gen. nov., sp. nov., a novel Ancalomicrobiaceae-affiliated facultatively methylotrophic bacteria that feed on methanotrophs of the genus Methylococcus.</title>
        <authorList>
            <person name="Saltykova V."/>
            <person name="Danilova O.V."/>
            <person name="Oshkin I.Y."/>
            <person name="Belova S.E."/>
            <person name="Pimenov N.V."/>
            <person name="Dedysh S.N."/>
        </authorList>
    </citation>
    <scope>NUCLEOTIDE SEQUENCE</scope>
    <source>
        <strain evidence="1">S20</strain>
    </source>
</reference>
<proteinExistence type="predicted"/>
<evidence type="ECO:0000313" key="1">
    <source>
        <dbReference type="EMBL" id="XBY44995.1"/>
    </source>
</evidence>
<accession>A0AAU7XD44</accession>
<dbReference type="KEGG" id="mflg:ABS361_01440"/>
<dbReference type="RefSeq" id="WP_407050088.1">
    <property type="nucleotide sequence ID" value="NZ_CP158568.1"/>
</dbReference>
<gene>
    <name evidence="1" type="ORF">ABS361_01440</name>
</gene>
<dbReference type="AlphaFoldDB" id="A0AAU7XD44"/>
<dbReference type="EMBL" id="CP158568">
    <property type="protein sequence ID" value="XBY44995.1"/>
    <property type="molecule type" value="Genomic_DNA"/>
</dbReference>